<gene>
    <name evidence="1" type="ORF">SDC9_167173</name>
</gene>
<sequence>MTGEMRDLGQVSQGQFDLSPKLLLYFGQVPLMFRDTLAGIIGVFTYLRKEVAVFIHQRGTGSQRTPFDQIPFAGERQMQSNRNFRVCPQNANGFREPRADRHDFNGGGDSFLTCFETGNVAGSGRAHVIGADDQARRLRIGG</sequence>
<protein>
    <submittedName>
        <fullName evidence="1">Uncharacterized protein</fullName>
    </submittedName>
</protein>
<reference evidence="1" key="1">
    <citation type="submission" date="2019-08" db="EMBL/GenBank/DDBJ databases">
        <authorList>
            <person name="Kucharzyk K."/>
            <person name="Murdoch R.W."/>
            <person name="Higgins S."/>
            <person name="Loffler F."/>
        </authorList>
    </citation>
    <scope>NUCLEOTIDE SEQUENCE</scope>
</reference>
<name>A0A645FZ30_9ZZZZ</name>
<proteinExistence type="predicted"/>
<dbReference type="EMBL" id="VSSQ01067408">
    <property type="protein sequence ID" value="MPN19801.1"/>
    <property type="molecule type" value="Genomic_DNA"/>
</dbReference>
<comment type="caution">
    <text evidence="1">The sequence shown here is derived from an EMBL/GenBank/DDBJ whole genome shotgun (WGS) entry which is preliminary data.</text>
</comment>
<dbReference type="AlphaFoldDB" id="A0A645FZ30"/>
<accession>A0A645FZ30</accession>
<evidence type="ECO:0000313" key="1">
    <source>
        <dbReference type="EMBL" id="MPN19801.1"/>
    </source>
</evidence>
<organism evidence="1">
    <name type="scientific">bioreactor metagenome</name>
    <dbReference type="NCBI Taxonomy" id="1076179"/>
    <lineage>
        <taxon>unclassified sequences</taxon>
        <taxon>metagenomes</taxon>
        <taxon>ecological metagenomes</taxon>
    </lineage>
</organism>